<dbReference type="PANTHER" id="PTHR17224">
    <property type="entry name" value="PEPTIDYL-TRNA HYDROLASE"/>
    <property type="match status" value="1"/>
</dbReference>
<dbReference type="GO" id="GO:0000049">
    <property type="term" value="F:tRNA binding"/>
    <property type="evidence" value="ECO:0007669"/>
    <property type="project" value="UniProtKB-KW"/>
</dbReference>
<accession>A0A4P9X496</accession>
<protein>
    <recommendedName>
        <fullName evidence="7">Peptidyl-tRNA hydrolase</fullName>
    </recommendedName>
</protein>
<evidence type="ECO:0000313" key="5">
    <source>
        <dbReference type="EMBL" id="RKO99851.1"/>
    </source>
</evidence>
<feature type="region of interest" description="Disordered" evidence="4">
    <location>
        <begin position="288"/>
        <end position="333"/>
    </location>
</feature>
<dbReference type="InterPro" id="IPR036416">
    <property type="entry name" value="Pept_tRNA_hydro_sf"/>
</dbReference>
<dbReference type="SUPFAM" id="SSF53178">
    <property type="entry name" value="Peptidyl-tRNA hydrolase-like"/>
    <property type="match status" value="2"/>
</dbReference>
<dbReference type="EMBL" id="ML014252">
    <property type="protein sequence ID" value="RKO99851.1"/>
    <property type="molecule type" value="Genomic_DNA"/>
</dbReference>
<keyword evidence="2" id="KW-0378">Hydrolase</keyword>
<proteinExistence type="predicted"/>
<evidence type="ECO:0000256" key="3">
    <source>
        <dbReference type="ARBA" id="ARBA00022884"/>
    </source>
</evidence>
<dbReference type="Pfam" id="PF01195">
    <property type="entry name" value="Pept_tRNA_hydro"/>
    <property type="match status" value="1"/>
</dbReference>
<dbReference type="Proteomes" id="UP000274922">
    <property type="component" value="Unassembled WGS sequence"/>
</dbReference>
<evidence type="ECO:0000256" key="4">
    <source>
        <dbReference type="SAM" id="MobiDB-lite"/>
    </source>
</evidence>
<evidence type="ECO:0000256" key="2">
    <source>
        <dbReference type="ARBA" id="ARBA00022801"/>
    </source>
</evidence>
<reference evidence="6" key="1">
    <citation type="journal article" date="2018" name="Nat. Microbiol.">
        <title>Leveraging single-cell genomics to expand the fungal tree of life.</title>
        <authorList>
            <person name="Ahrendt S.R."/>
            <person name="Quandt C.A."/>
            <person name="Ciobanu D."/>
            <person name="Clum A."/>
            <person name="Salamov A."/>
            <person name="Andreopoulos B."/>
            <person name="Cheng J.F."/>
            <person name="Woyke T."/>
            <person name="Pelin A."/>
            <person name="Henrissat B."/>
            <person name="Reynolds N.K."/>
            <person name="Benny G.L."/>
            <person name="Smith M.E."/>
            <person name="James T.Y."/>
            <person name="Grigoriev I.V."/>
        </authorList>
    </citation>
    <scope>NUCLEOTIDE SEQUENCE [LARGE SCALE GENOMIC DNA]</scope>
    <source>
        <strain evidence="6">ATCC 52028</strain>
    </source>
</reference>
<dbReference type="GO" id="GO:0004045">
    <property type="term" value="F:peptidyl-tRNA hydrolase activity"/>
    <property type="evidence" value="ECO:0007669"/>
    <property type="project" value="InterPro"/>
</dbReference>
<dbReference type="InterPro" id="IPR001328">
    <property type="entry name" value="Pept_tRNA_hydro"/>
</dbReference>
<gene>
    <name evidence="5" type="ORF">CXG81DRAFT_13935</name>
</gene>
<keyword evidence="1" id="KW-0820">tRNA-binding</keyword>
<evidence type="ECO:0000313" key="6">
    <source>
        <dbReference type="Proteomes" id="UP000274922"/>
    </source>
</evidence>
<organism evidence="5 6">
    <name type="scientific">Caulochytrium protostelioides</name>
    <dbReference type="NCBI Taxonomy" id="1555241"/>
    <lineage>
        <taxon>Eukaryota</taxon>
        <taxon>Fungi</taxon>
        <taxon>Fungi incertae sedis</taxon>
        <taxon>Chytridiomycota</taxon>
        <taxon>Chytridiomycota incertae sedis</taxon>
        <taxon>Chytridiomycetes</taxon>
        <taxon>Caulochytriales</taxon>
        <taxon>Caulochytriaceae</taxon>
        <taxon>Caulochytrium</taxon>
    </lineage>
</organism>
<feature type="compositionally biased region" description="Low complexity" evidence="4">
    <location>
        <begin position="297"/>
        <end position="321"/>
    </location>
</feature>
<evidence type="ECO:0008006" key="7">
    <source>
        <dbReference type="Google" id="ProtNLM"/>
    </source>
</evidence>
<feature type="compositionally biased region" description="Basic and acidic residues" evidence="4">
    <location>
        <begin position="322"/>
        <end position="333"/>
    </location>
</feature>
<keyword evidence="3" id="KW-0694">RNA-binding</keyword>
<dbReference type="STRING" id="1555241.A0A4P9X496"/>
<evidence type="ECO:0000256" key="1">
    <source>
        <dbReference type="ARBA" id="ARBA00022555"/>
    </source>
</evidence>
<name>A0A4P9X496_9FUNG</name>
<sequence>MNAPAVLASFLEKPVDLLVVGLGNAHPELMISRHNAGFIFADYLANCVAMQRHMARADMPSPEKQSAEFMASLSQGYEMPTYYRHLELMSDLHVTDFALFDDNMDIKDIIDASGKRLAPKVPVRRLAILKPLTGMNNAGHAVKRALQVLQIKDPAKQLIVVLDDVSVLPGTIQIAAPGDVRGATGHNGLTSLINVLGTSQFTRLRMGIGRPDRGQSVEQYSLSPFGAKNREMVFFGHALDQTAQALQFFARRGDIKLTKKRFGTTKLPRKLREMNGLVFPFQLVGPPEAFSAPSEKQQQQPQQQQQQQQQAVTDGAAAAGEARVEEVKEPVAV</sequence>
<dbReference type="OrthoDB" id="1711136at2759"/>
<dbReference type="AlphaFoldDB" id="A0A4P9X496"/>
<dbReference type="PANTHER" id="PTHR17224:SF1">
    <property type="entry name" value="PEPTIDYL-TRNA HYDROLASE"/>
    <property type="match status" value="1"/>
</dbReference>
<keyword evidence="6" id="KW-1185">Reference proteome</keyword>
<dbReference type="Gene3D" id="3.40.50.1470">
    <property type="entry name" value="Peptidyl-tRNA hydrolase"/>
    <property type="match status" value="1"/>
</dbReference>